<dbReference type="InterPro" id="IPR008532">
    <property type="entry name" value="NFACT_RNA-bd"/>
</dbReference>
<dbReference type="PANTHER" id="PTHR15239:SF6">
    <property type="entry name" value="RIBOSOME QUALITY CONTROL COMPLEX SUBUNIT NEMF"/>
    <property type="match status" value="1"/>
</dbReference>
<dbReference type="GO" id="GO:0005737">
    <property type="term" value="C:cytoplasm"/>
    <property type="evidence" value="ECO:0007669"/>
    <property type="project" value="UniProtKB-SubCell"/>
</dbReference>
<keyword evidence="4 6" id="KW-0175">Coiled coil</keyword>
<evidence type="ECO:0000259" key="8">
    <source>
        <dbReference type="Pfam" id="PF05670"/>
    </source>
</evidence>
<dbReference type="FunFam" id="2.30.310.10:FF:000003">
    <property type="entry name" value="Zinc knuckle domain containing protein"/>
    <property type="match status" value="1"/>
</dbReference>
<dbReference type="EMBL" id="BTGD01000001">
    <property type="protein sequence ID" value="GMM53951.1"/>
    <property type="molecule type" value="Genomic_DNA"/>
</dbReference>
<accession>A0AAV5S1V7</accession>
<evidence type="ECO:0000256" key="7">
    <source>
        <dbReference type="SAM" id="MobiDB-lite"/>
    </source>
</evidence>
<dbReference type="Pfam" id="PF05670">
    <property type="entry name" value="NFACT-R_1"/>
    <property type="match status" value="1"/>
</dbReference>
<dbReference type="InterPro" id="IPR051608">
    <property type="entry name" value="RQC_Subunit_NEMF"/>
</dbReference>
<name>A0AAV5S1V7_MAUHU</name>
<dbReference type="Gene3D" id="2.30.310.10">
    <property type="entry name" value="ibrinogen binding protein from staphylococcus aureus domain"/>
    <property type="match status" value="1"/>
</dbReference>
<dbReference type="PANTHER" id="PTHR15239">
    <property type="entry name" value="NUCLEAR EXPORT MEDIATOR FACTOR NEMF"/>
    <property type="match status" value="1"/>
</dbReference>
<dbReference type="InterPro" id="IPR021846">
    <property type="entry name" value="NFACT-C"/>
</dbReference>
<keyword evidence="12" id="KW-1185">Reference proteome</keyword>
<evidence type="ECO:0000313" key="12">
    <source>
        <dbReference type="Proteomes" id="UP001377567"/>
    </source>
</evidence>
<evidence type="ECO:0000256" key="4">
    <source>
        <dbReference type="ARBA" id="ARBA00023054"/>
    </source>
</evidence>
<dbReference type="AlphaFoldDB" id="A0AAV5S1V7"/>
<comment type="caution">
    <text evidence="11">The sequence shown here is derived from an EMBL/GenBank/DDBJ whole genome shotgun (WGS) entry which is preliminary data.</text>
</comment>
<dbReference type="Pfam" id="PF05833">
    <property type="entry name" value="NFACT_N"/>
    <property type="match status" value="1"/>
</dbReference>
<feature type="domain" description="NFACT RNA-binding" evidence="8">
    <location>
        <begin position="579"/>
        <end position="686"/>
    </location>
</feature>
<dbReference type="GO" id="GO:1990116">
    <property type="term" value="P:ribosome-associated ubiquitin-dependent protein catabolic process"/>
    <property type="evidence" value="ECO:0007669"/>
    <property type="project" value="TreeGrafter"/>
</dbReference>
<sequence>MKQRISGLDLKLLAEELRVSLETYRLSNIYNVADASKQFLLKFGKPDSKLNVVVDSGSRIHITNFTRHTTQAPSGFVSKLRKHLKGKRLTALRQVPNDRILVLQFADGLYYLILEFFSAGNVMLLDENRRILSLQRIVSEHENQVGEIYDTFDESLFHGEPNNHVIETTFTDELISSWLEEVSEQTAALANVPKVSGAKKKKITSIHKLLLRKQPQLSSDLLSNNLKKNHINPSTSCLEFCGKEAALVELLNETQKEYIDLVHAKERNGYIVAKKNPHFNAEKDDSSLEYVYENFHPFKPFISESDTQELQLIEIAGSYNKTVDTFFSTIESNKFALRIQNQEAQAKKRLDDARTDNEKKIQGLLNVQESNERKAELIIENADLVEQTKAAVQSLIDQQTDWSTIEKLIQSEQRKGNKIAQFIELPLDLKKNRINLRLPLSSDQTEEQDKNLDAAEGEHSSSDESDDSSDSDISDISDSDDSDAEEIAIKPKTKKKDNKENQSQKTLVVTIDLALSAYANASQYFTVKKTGAEKQKKMEKNLEKAMRNIEDKVSQQLKKKMKETHKVLKEIRTPYFFEKYNWFISSEGFLVLHGKSSVETDQIYSRYICDKDIYVSNSFDTHVWIKNPEETEIPPNTLMQAGIFCMSASPAWSKKVSSSAWWCQAGNVSKFDEHKGVLPTGTYRVKKESEINHLSPSQLVMGVAFMWKIKTDHEEAVESLQPTAEIEDENESDEGKIGQDDNTVVSTTALATPVEEADANYVLEKANDFSTVTLSDDEVSTSDIEDPNEDLKSVATSSIMNMNKNVRGKKGKLKKMQKKYAHQDEQERLLRLETLGTLKGIEKEEEKKRQDAVKQEEREYKKKQRERQNNKQALKFTASEKIKVNYSVIKDELKATISKDDEIAAVVPVFAPWPALQKYKYKVKIQPGNAKKTKSMTEVLRYFMSRKVDSHAIDKELDWPVEHNLIKGLAEGDLIPLLCVDKLNVSIPNGDKSSKKGSGSKQKGNKKGGKKK</sequence>
<feature type="region of interest" description="Disordered" evidence="7">
    <location>
        <begin position="987"/>
        <end position="1012"/>
    </location>
</feature>
<dbReference type="Pfam" id="PF11923">
    <property type="entry name" value="NFACT-C"/>
    <property type="match status" value="1"/>
</dbReference>
<evidence type="ECO:0000313" key="10">
    <source>
        <dbReference type="EMBL" id="GMM53951.1"/>
    </source>
</evidence>
<evidence type="ECO:0000256" key="6">
    <source>
        <dbReference type="SAM" id="Coils"/>
    </source>
</evidence>
<evidence type="ECO:0000256" key="5">
    <source>
        <dbReference type="ARBA" id="ARBA00070414"/>
    </source>
</evidence>
<dbReference type="EMBL" id="BTGD01000015">
    <property type="protein sequence ID" value="GMM57708.1"/>
    <property type="molecule type" value="Genomic_DNA"/>
</dbReference>
<keyword evidence="3" id="KW-0963">Cytoplasm</keyword>
<feature type="region of interest" description="Disordered" evidence="7">
    <location>
        <begin position="844"/>
        <end position="872"/>
    </location>
</feature>
<feature type="compositionally biased region" description="Basic and acidic residues" evidence="7">
    <location>
        <begin position="844"/>
        <end position="860"/>
    </location>
</feature>
<proteinExistence type="inferred from homology"/>
<feature type="region of interest" description="Disordered" evidence="7">
    <location>
        <begin position="439"/>
        <end position="503"/>
    </location>
</feature>
<feature type="coiled-coil region" evidence="6">
    <location>
        <begin position="336"/>
        <end position="387"/>
    </location>
</feature>
<organism evidence="11 12">
    <name type="scientific">Maudiozyma humilis</name>
    <name type="common">Sour dough yeast</name>
    <name type="synonym">Kazachstania humilis</name>
    <dbReference type="NCBI Taxonomy" id="51915"/>
    <lineage>
        <taxon>Eukaryota</taxon>
        <taxon>Fungi</taxon>
        <taxon>Dikarya</taxon>
        <taxon>Ascomycota</taxon>
        <taxon>Saccharomycotina</taxon>
        <taxon>Saccharomycetes</taxon>
        <taxon>Saccharomycetales</taxon>
        <taxon>Saccharomycetaceae</taxon>
        <taxon>Maudiozyma</taxon>
    </lineage>
</organism>
<feature type="region of interest" description="Disordered" evidence="7">
    <location>
        <begin position="716"/>
        <end position="742"/>
    </location>
</feature>
<reference evidence="11" key="2">
    <citation type="submission" date="2023-06" db="EMBL/GenBank/DDBJ databases">
        <authorList>
            <person name="Mure A."/>
            <person name="Hattori Y."/>
        </authorList>
    </citation>
    <scope>NUCLEOTIDE SEQUENCE</scope>
    <source>
        <strain evidence="11">KH-74</strain>
    </source>
</reference>
<feature type="coiled-coil region" evidence="6">
    <location>
        <begin position="532"/>
        <end position="559"/>
    </location>
</feature>
<protein>
    <recommendedName>
        <fullName evidence="5">Ribosome quality control complex subunit 2</fullName>
    </recommendedName>
</protein>
<evidence type="ECO:0000313" key="11">
    <source>
        <dbReference type="EMBL" id="GMM57708.1"/>
    </source>
</evidence>
<comment type="subcellular location">
    <subcellularLocation>
        <location evidence="1">Cytoplasm</location>
    </subcellularLocation>
</comment>
<feature type="domain" description="NFACT protein C-terminal" evidence="9">
    <location>
        <begin position="886"/>
        <end position="985"/>
    </location>
</feature>
<dbReference type="Proteomes" id="UP001377567">
    <property type="component" value="Unassembled WGS sequence"/>
</dbReference>
<dbReference type="GO" id="GO:0072344">
    <property type="term" value="P:rescue of stalled ribosome"/>
    <property type="evidence" value="ECO:0007669"/>
    <property type="project" value="TreeGrafter"/>
</dbReference>
<dbReference type="GO" id="GO:1990112">
    <property type="term" value="C:RQC complex"/>
    <property type="evidence" value="ECO:0007669"/>
    <property type="project" value="TreeGrafter"/>
</dbReference>
<feature type="compositionally biased region" description="Basic residues" evidence="7">
    <location>
        <begin position="1003"/>
        <end position="1012"/>
    </location>
</feature>
<evidence type="ECO:0000259" key="9">
    <source>
        <dbReference type="Pfam" id="PF11923"/>
    </source>
</evidence>
<evidence type="ECO:0000256" key="3">
    <source>
        <dbReference type="ARBA" id="ARBA00022490"/>
    </source>
</evidence>
<dbReference type="GO" id="GO:0000049">
    <property type="term" value="F:tRNA binding"/>
    <property type="evidence" value="ECO:0007669"/>
    <property type="project" value="TreeGrafter"/>
</dbReference>
<feature type="compositionally biased region" description="Acidic residues" evidence="7">
    <location>
        <begin position="463"/>
        <end position="486"/>
    </location>
</feature>
<feature type="compositionally biased region" description="Basic and acidic residues" evidence="7">
    <location>
        <begin position="447"/>
        <end position="462"/>
    </location>
</feature>
<dbReference type="GO" id="GO:0043023">
    <property type="term" value="F:ribosomal large subunit binding"/>
    <property type="evidence" value="ECO:0007669"/>
    <property type="project" value="TreeGrafter"/>
</dbReference>
<evidence type="ECO:0000256" key="2">
    <source>
        <dbReference type="ARBA" id="ARBA00008318"/>
    </source>
</evidence>
<comment type="similarity">
    <text evidence="2">Belongs to the NEMF family.</text>
</comment>
<evidence type="ECO:0000256" key="1">
    <source>
        <dbReference type="ARBA" id="ARBA00004496"/>
    </source>
</evidence>
<gene>
    <name evidence="10" type="ORF">DAKH74_005670</name>
    <name evidence="11" type="ORF">DAKH74_043240</name>
</gene>
<reference evidence="11 12" key="1">
    <citation type="journal article" date="2023" name="Elife">
        <title>Identification of key yeast species and microbe-microbe interactions impacting larval growth of Drosophila in the wild.</title>
        <authorList>
            <person name="Mure A."/>
            <person name="Sugiura Y."/>
            <person name="Maeda R."/>
            <person name="Honda K."/>
            <person name="Sakurai N."/>
            <person name="Takahashi Y."/>
            <person name="Watada M."/>
            <person name="Katoh T."/>
            <person name="Gotoh A."/>
            <person name="Gotoh Y."/>
            <person name="Taniguchi I."/>
            <person name="Nakamura K."/>
            <person name="Hayashi T."/>
            <person name="Katayama T."/>
            <person name="Uemura T."/>
            <person name="Hattori Y."/>
        </authorList>
    </citation>
    <scope>NUCLEOTIDE SEQUENCE [LARGE SCALE GENOMIC DNA]</scope>
    <source>
        <strain evidence="11 12">KH-74</strain>
    </source>
</reference>